<dbReference type="AlphaFoldDB" id="A0A316UZS7"/>
<dbReference type="RefSeq" id="XP_025364423.1">
    <property type="nucleotide sequence ID" value="XM_025509055.1"/>
</dbReference>
<accession>A0A316UZS7</accession>
<dbReference type="EMBL" id="KZ819663">
    <property type="protein sequence ID" value="PWN29811.1"/>
    <property type="molecule type" value="Genomic_DNA"/>
</dbReference>
<sequence length="685" mass="75496">MPQSPFFAYQVTLTIALDPDNHTSIFSRVGLPPSSADSAPVTLFHIPTEIFDSPSQTRWLSSTAEERAAHIRLQQSRMPQHKKEVAAHVAMSLSLGRMVGTLATALGLPYGWELRVQGGRKVVECGTAEDNGGLHDMTLAEFLCRPATSRGRTTVAATIRWPNIDVSGAVYTSNMGDRNSAFMFSTLLLGLSSAHAAQTDDKKHSYEQLCPPKCSITGAEIDNSGAYLLPREMADWRITWTLRGLQEALHPFEGELPRKLEDALGCCRGAGIVAASRSKGANLEPQPEAYCLKLMSRARRNFRTRLPLAPELARAVQLQYLWLLPHAEQAHWIESRPMPSSLEEATTNSSGKGRSLATDLSHTARLPALIVAAARFAYERFATGALQDIFKARALLMAEEVERQQSSEAGMEIEGQLKGLGIDVDPSSAVAGDFVHFKRPSGSEKTSPATSVIPFPTIQRSDHHAEIRDEHLLDDVHGIHDEYHDEIQGAADYGAMDTDETGVDAHETALRRISALSHAFDALWTNGSAIELNRTLTPSKEERKQRHFVSLASRLAIWYARLSARCVLTHDAGMRCLVDQFVGLERLAAAVHRSEPEVIRRRSPRLTESAPHRNEEAQLFLRCLEQAGVDFEELDAYFSGGASGRWDVSSRTVGVQIKKQQGAVFYAVWPLVAAGEMDGVPKRRR</sequence>
<proteinExistence type="predicted"/>
<protein>
    <submittedName>
        <fullName evidence="1">Uncharacterized protein</fullName>
    </submittedName>
</protein>
<keyword evidence="2" id="KW-1185">Reference proteome</keyword>
<dbReference type="GeneID" id="37030878"/>
<organism evidence="1 2">
    <name type="scientific">Jaminaea rosea</name>
    <dbReference type="NCBI Taxonomy" id="1569628"/>
    <lineage>
        <taxon>Eukaryota</taxon>
        <taxon>Fungi</taxon>
        <taxon>Dikarya</taxon>
        <taxon>Basidiomycota</taxon>
        <taxon>Ustilaginomycotina</taxon>
        <taxon>Exobasidiomycetes</taxon>
        <taxon>Microstromatales</taxon>
        <taxon>Microstromatales incertae sedis</taxon>
        <taxon>Jaminaea</taxon>
    </lineage>
</organism>
<gene>
    <name evidence="1" type="ORF">BDZ90DRAFT_278061</name>
</gene>
<dbReference type="Proteomes" id="UP000245884">
    <property type="component" value="Unassembled WGS sequence"/>
</dbReference>
<evidence type="ECO:0000313" key="1">
    <source>
        <dbReference type="EMBL" id="PWN29811.1"/>
    </source>
</evidence>
<name>A0A316UZS7_9BASI</name>
<evidence type="ECO:0000313" key="2">
    <source>
        <dbReference type="Proteomes" id="UP000245884"/>
    </source>
</evidence>
<reference evidence="1 2" key="1">
    <citation type="journal article" date="2018" name="Mol. Biol. Evol.">
        <title>Broad Genomic Sampling Reveals a Smut Pathogenic Ancestry of the Fungal Clade Ustilaginomycotina.</title>
        <authorList>
            <person name="Kijpornyongpan T."/>
            <person name="Mondo S.J."/>
            <person name="Barry K."/>
            <person name="Sandor L."/>
            <person name="Lee J."/>
            <person name="Lipzen A."/>
            <person name="Pangilinan J."/>
            <person name="LaButti K."/>
            <person name="Hainaut M."/>
            <person name="Henrissat B."/>
            <person name="Grigoriev I.V."/>
            <person name="Spatafora J.W."/>
            <person name="Aime M.C."/>
        </authorList>
    </citation>
    <scope>NUCLEOTIDE SEQUENCE [LARGE SCALE GENOMIC DNA]</scope>
    <source>
        <strain evidence="1 2">MCA 5214</strain>
    </source>
</reference>